<comment type="similarity">
    <text evidence="2">Belongs to the BORCS8 family.</text>
</comment>
<comment type="subcellular location">
    <subcellularLocation>
        <location evidence="1">Lysosome membrane</location>
    </subcellularLocation>
</comment>
<name>A0A9D5C0R6_9LILI</name>
<gene>
    <name evidence="6" type="ORF">J5N97_029392</name>
</gene>
<dbReference type="InterPro" id="IPR019320">
    <property type="entry name" value="BORCS8"/>
</dbReference>
<feature type="region of interest" description="Disordered" evidence="5">
    <location>
        <begin position="210"/>
        <end position="243"/>
    </location>
</feature>
<keyword evidence="3" id="KW-0472">Membrane</keyword>
<comment type="caution">
    <text evidence="6">The sequence shown here is derived from an EMBL/GenBank/DDBJ whole genome shotgun (WGS) entry which is preliminary data.</text>
</comment>
<keyword evidence="7" id="KW-1185">Reference proteome</keyword>
<evidence type="ECO:0000256" key="4">
    <source>
        <dbReference type="ARBA" id="ARBA00023228"/>
    </source>
</evidence>
<evidence type="ECO:0000313" key="6">
    <source>
        <dbReference type="EMBL" id="KAJ0964270.1"/>
    </source>
</evidence>
<evidence type="ECO:0000256" key="3">
    <source>
        <dbReference type="ARBA" id="ARBA00023136"/>
    </source>
</evidence>
<protein>
    <submittedName>
        <fullName evidence="6">Uncharacterized protein</fullName>
    </submittedName>
</protein>
<keyword evidence="4" id="KW-0458">Lysosome</keyword>
<proteinExistence type="inferred from homology"/>
<sequence length="256" mass="28509">MHDFSPVDGFMDVKEGVDEMIKYLANEPSVGLFFVQQHAQTSMPYLLGVKDKVMEKIHEVTLHTEDIEDSIHVLNSMSECGLPIAIDMIQDINRSLRIMSTSQPKKGLIQNPMSGFHTDRSSSNLSADFNYNAGSILDDGKSGQSYISTFFNSAKQKVAGVKWAQTNKGPSESIKCEPHASHKTTFSATDLDIHPNLVNADAEELPLSSHSVNDKLEEPEPNISNSQDDDIPSMFEPFDKFSSDQEAKLEKWLREA</sequence>
<dbReference type="OrthoDB" id="19830at2759"/>
<evidence type="ECO:0000256" key="1">
    <source>
        <dbReference type="ARBA" id="ARBA00004656"/>
    </source>
</evidence>
<evidence type="ECO:0000256" key="2">
    <source>
        <dbReference type="ARBA" id="ARBA00010463"/>
    </source>
</evidence>
<dbReference type="EMBL" id="JAGGNH010000009">
    <property type="protein sequence ID" value="KAJ0964270.1"/>
    <property type="molecule type" value="Genomic_DNA"/>
</dbReference>
<evidence type="ECO:0000313" key="7">
    <source>
        <dbReference type="Proteomes" id="UP001085076"/>
    </source>
</evidence>
<dbReference type="PANTHER" id="PTHR21146:SF0">
    <property type="entry name" value="BLOC-1-RELATED COMPLEX SUBUNIT 8"/>
    <property type="match status" value="1"/>
</dbReference>
<reference evidence="6" key="2">
    <citation type="journal article" date="2022" name="Hortic Res">
        <title>The genome of Dioscorea zingiberensis sheds light on the biosynthesis, origin and evolution of the medicinally important diosgenin saponins.</title>
        <authorList>
            <person name="Li Y."/>
            <person name="Tan C."/>
            <person name="Li Z."/>
            <person name="Guo J."/>
            <person name="Li S."/>
            <person name="Chen X."/>
            <person name="Wang C."/>
            <person name="Dai X."/>
            <person name="Yang H."/>
            <person name="Song W."/>
            <person name="Hou L."/>
            <person name="Xu J."/>
            <person name="Tong Z."/>
            <person name="Xu A."/>
            <person name="Yuan X."/>
            <person name="Wang W."/>
            <person name="Yang Q."/>
            <person name="Chen L."/>
            <person name="Sun Z."/>
            <person name="Wang K."/>
            <person name="Pan B."/>
            <person name="Chen J."/>
            <person name="Bao Y."/>
            <person name="Liu F."/>
            <person name="Qi X."/>
            <person name="Gang D.R."/>
            <person name="Wen J."/>
            <person name="Li J."/>
        </authorList>
    </citation>
    <scope>NUCLEOTIDE SEQUENCE</scope>
    <source>
        <strain evidence="6">Dzin_1.0</strain>
    </source>
</reference>
<dbReference type="Pfam" id="PF10167">
    <property type="entry name" value="BORCS8"/>
    <property type="match status" value="1"/>
</dbReference>
<accession>A0A9D5C0R6</accession>
<dbReference type="PANTHER" id="PTHR21146">
    <property type="entry name" value="MEF2B PROTEIN"/>
    <property type="match status" value="1"/>
</dbReference>
<reference evidence="6" key="1">
    <citation type="submission" date="2021-03" db="EMBL/GenBank/DDBJ databases">
        <authorList>
            <person name="Li Z."/>
            <person name="Yang C."/>
        </authorList>
    </citation>
    <scope>NUCLEOTIDE SEQUENCE</scope>
    <source>
        <strain evidence="6">Dzin_1.0</strain>
        <tissue evidence="6">Leaf</tissue>
    </source>
</reference>
<organism evidence="6 7">
    <name type="scientific">Dioscorea zingiberensis</name>
    <dbReference type="NCBI Taxonomy" id="325984"/>
    <lineage>
        <taxon>Eukaryota</taxon>
        <taxon>Viridiplantae</taxon>
        <taxon>Streptophyta</taxon>
        <taxon>Embryophyta</taxon>
        <taxon>Tracheophyta</taxon>
        <taxon>Spermatophyta</taxon>
        <taxon>Magnoliopsida</taxon>
        <taxon>Liliopsida</taxon>
        <taxon>Dioscoreales</taxon>
        <taxon>Dioscoreaceae</taxon>
        <taxon>Dioscorea</taxon>
    </lineage>
</organism>
<evidence type="ECO:0000256" key="5">
    <source>
        <dbReference type="SAM" id="MobiDB-lite"/>
    </source>
</evidence>
<dbReference type="Proteomes" id="UP001085076">
    <property type="component" value="Miscellaneous, Linkage group lg09"/>
</dbReference>
<dbReference type="AlphaFoldDB" id="A0A9D5C0R6"/>
<dbReference type="GO" id="GO:0005765">
    <property type="term" value="C:lysosomal membrane"/>
    <property type="evidence" value="ECO:0007669"/>
    <property type="project" value="UniProtKB-SubCell"/>
</dbReference>